<dbReference type="EMBL" id="CP002160">
    <property type="protein sequence ID" value="ADL52988.1"/>
    <property type="molecule type" value="Genomic_DNA"/>
</dbReference>
<proteinExistence type="predicted"/>
<reference evidence="1 2" key="1">
    <citation type="submission" date="2010-08" db="EMBL/GenBank/DDBJ databases">
        <title>Complete sequence of Clostridium cellulovorans 743B.</title>
        <authorList>
            <consortium name="US DOE Joint Genome Institute"/>
            <person name="Lucas S."/>
            <person name="Copeland A."/>
            <person name="Lapidus A."/>
            <person name="Cheng J.-F."/>
            <person name="Bruce D."/>
            <person name="Goodwin L."/>
            <person name="Pitluck S."/>
            <person name="Chertkov O."/>
            <person name="Detter J.C."/>
            <person name="Han C."/>
            <person name="Tapia R."/>
            <person name="Land M."/>
            <person name="Hauser L."/>
            <person name="Chang Y.-J."/>
            <person name="Jeffries C."/>
            <person name="Kyrpides N."/>
            <person name="Ivanova N."/>
            <person name="Mikhailova N."/>
            <person name="Hemme C.L."/>
            <person name="Woyke T."/>
        </authorList>
    </citation>
    <scope>NUCLEOTIDE SEQUENCE [LARGE SCALE GENOMIC DNA]</scope>
    <source>
        <strain evidence="2">ATCC 35296 / DSM 3052 / OCM 3 / 743B</strain>
    </source>
</reference>
<evidence type="ECO:0000313" key="2">
    <source>
        <dbReference type="Proteomes" id="UP000002730"/>
    </source>
</evidence>
<dbReference type="HOGENOM" id="CLU_3006038_0_0_9"/>
<organism evidence="1 2">
    <name type="scientific">Clostridium cellulovorans (strain ATCC 35296 / DSM 3052 / OCM 3 / 743B)</name>
    <dbReference type="NCBI Taxonomy" id="573061"/>
    <lineage>
        <taxon>Bacteria</taxon>
        <taxon>Bacillati</taxon>
        <taxon>Bacillota</taxon>
        <taxon>Clostridia</taxon>
        <taxon>Eubacteriales</taxon>
        <taxon>Clostridiaceae</taxon>
        <taxon>Clostridium</taxon>
    </lineage>
</organism>
<gene>
    <name evidence="1" type="ordered locus">Clocel_3307</name>
</gene>
<evidence type="ECO:0000313" key="1">
    <source>
        <dbReference type="EMBL" id="ADL52988.1"/>
    </source>
</evidence>
<keyword evidence="2" id="KW-1185">Reference proteome</keyword>
<dbReference type="Proteomes" id="UP000002730">
    <property type="component" value="Chromosome"/>
</dbReference>
<protein>
    <submittedName>
        <fullName evidence="1">Uncharacterized protein</fullName>
    </submittedName>
</protein>
<name>D9SV13_CLOC7</name>
<dbReference type="AlphaFoldDB" id="D9SV13"/>
<accession>D9SV13</accession>
<dbReference type="STRING" id="573061.Clocel_3307"/>
<sequence length="56" mass="6712">MNLSKFFVLNSNQYINENIDRIRPQLMVISKELNNEKSINDFNIILEKMIQNEIIK</sequence>
<dbReference type="KEGG" id="ccb:Clocel_3307"/>